<dbReference type="Proteomes" id="UP000675409">
    <property type="component" value="Unassembled WGS sequence"/>
</dbReference>
<dbReference type="PANTHER" id="PTHR33164">
    <property type="entry name" value="TRANSCRIPTIONAL REGULATOR, MARR FAMILY"/>
    <property type="match status" value="1"/>
</dbReference>
<comment type="caution">
    <text evidence="2">The sequence shown here is derived from an EMBL/GenBank/DDBJ whole genome shotgun (WGS) entry which is preliminary data.</text>
</comment>
<accession>A0ABS1LG08</accession>
<dbReference type="InterPro" id="IPR000835">
    <property type="entry name" value="HTH_MarR-typ"/>
</dbReference>
<organism evidence="2 3">
    <name type="scientific">Myceligenerans indicum</name>
    <dbReference type="NCBI Taxonomy" id="2593663"/>
    <lineage>
        <taxon>Bacteria</taxon>
        <taxon>Bacillati</taxon>
        <taxon>Actinomycetota</taxon>
        <taxon>Actinomycetes</taxon>
        <taxon>Micrococcales</taxon>
        <taxon>Promicromonosporaceae</taxon>
        <taxon>Myceligenerans</taxon>
    </lineage>
</organism>
<evidence type="ECO:0000313" key="3">
    <source>
        <dbReference type="Proteomes" id="UP000675409"/>
    </source>
</evidence>
<dbReference type="InterPro" id="IPR036390">
    <property type="entry name" value="WH_DNA-bd_sf"/>
</dbReference>
<name>A0ABS1LG08_9MICO</name>
<feature type="domain" description="HTH marR-type" evidence="1">
    <location>
        <begin position="17"/>
        <end position="151"/>
    </location>
</feature>
<dbReference type="PANTHER" id="PTHR33164:SF43">
    <property type="entry name" value="HTH-TYPE TRANSCRIPTIONAL REPRESSOR YETL"/>
    <property type="match status" value="1"/>
</dbReference>
<keyword evidence="3" id="KW-1185">Reference proteome</keyword>
<dbReference type="Gene3D" id="1.10.10.10">
    <property type="entry name" value="Winged helix-like DNA-binding domain superfamily/Winged helix DNA-binding domain"/>
    <property type="match status" value="1"/>
</dbReference>
<dbReference type="InterPro" id="IPR039422">
    <property type="entry name" value="MarR/SlyA-like"/>
</dbReference>
<reference evidence="2 3" key="1">
    <citation type="journal article" date="2021" name="Arch. Microbiol.">
        <title>Myceligenerans indicum sp. nov., an actinobacterium isolated from mangrove sediment of Sundarbans, India.</title>
        <authorList>
            <person name="Asha K."/>
            <person name="Bhadury P."/>
        </authorList>
    </citation>
    <scope>NUCLEOTIDE SEQUENCE [LARGE SCALE GENOMIC DNA]</scope>
    <source>
        <strain evidence="2 3">I2</strain>
    </source>
</reference>
<dbReference type="SUPFAM" id="SSF46785">
    <property type="entry name" value="Winged helix' DNA-binding domain"/>
    <property type="match status" value="1"/>
</dbReference>
<protein>
    <submittedName>
        <fullName evidence="2">MarR family transcriptional regulator</fullName>
    </submittedName>
</protein>
<dbReference type="EMBL" id="JABBYC010000002">
    <property type="protein sequence ID" value="MBL0885157.1"/>
    <property type="molecule type" value="Genomic_DNA"/>
</dbReference>
<proteinExistence type="predicted"/>
<evidence type="ECO:0000259" key="1">
    <source>
        <dbReference type="PROSITE" id="PS50995"/>
    </source>
</evidence>
<dbReference type="PROSITE" id="PS50995">
    <property type="entry name" value="HTH_MARR_2"/>
    <property type="match status" value="1"/>
</dbReference>
<dbReference type="RefSeq" id="WP_201844995.1">
    <property type="nucleotide sequence ID" value="NZ_JABBYC010000002.1"/>
</dbReference>
<evidence type="ECO:0000313" key="2">
    <source>
        <dbReference type="EMBL" id="MBL0885157.1"/>
    </source>
</evidence>
<dbReference type="Pfam" id="PF12802">
    <property type="entry name" value="MarR_2"/>
    <property type="match status" value="1"/>
</dbReference>
<gene>
    <name evidence="2" type="ORF">HGK34_02475</name>
</gene>
<dbReference type="InterPro" id="IPR036388">
    <property type="entry name" value="WH-like_DNA-bd_sf"/>
</dbReference>
<sequence length="172" mass="18697">MRDRTTDTPSTLERLDLLALGTRLKRLGERLQADTTEFLRASGVHIAAGSLPVMVSISERPGATVSDIVDDLGIAQPGVTRTLGTLADAGLVAFTRDPADARRRTIALTDAGEQLLTRAQHVAWQPVAEALRRMVGTEDRALVTHLAHLEAALDERSLHVRAVEARRQEAPR</sequence>
<dbReference type="SMART" id="SM00347">
    <property type="entry name" value="HTH_MARR"/>
    <property type="match status" value="1"/>
</dbReference>